<dbReference type="Proteomes" id="UP001596220">
    <property type="component" value="Unassembled WGS sequence"/>
</dbReference>
<evidence type="ECO:0000256" key="1">
    <source>
        <dbReference type="SAM" id="MobiDB-lite"/>
    </source>
</evidence>
<reference evidence="3" key="1">
    <citation type="journal article" date="2019" name="Int. J. Syst. Evol. Microbiol.">
        <title>The Global Catalogue of Microorganisms (GCM) 10K type strain sequencing project: providing services to taxonomists for standard genome sequencing and annotation.</title>
        <authorList>
            <consortium name="The Broad Institute Genomics Platform"/>
            <consortium name="The Broad Institute Genome Sequencing Center for Infectious Disease"/>
            <person name="Wu L."/>
            <person name="Ma J."/>
        </authorList>
    </citation>
    <scope>NUCLEOTIDE SEQUENCE [LARGE SCALE GENOMIC DNA]</scope>
    <source>
        <strain evidence="3">CGMCC 4.7246</strain>
    </source>
</reference>
<sequence length="248" mass="26085">MASPDEMTAAVAAACDKASKGKEALGRAGDLAEEASTLLTIALEGGTTGDKDALLATFQNVVEGINALWRMLGTGMDLARLLGGSLRKGAAEPSRIAPVTPPVSRKPPTVSAGQARVAAPPAALPPLAPERIEQLRRDLPPTVVGGTGQKTHGRWIAPDGSTQREISGRDEWTPKVNTALADEGCPRLPVVTDADVELKLAARMREQGPADPALHHLTLVLNYAPCLRHEVACDEWIHRIGGPMVSEV</sequence>
<name>A0ABW1PE85_9PSEU</name>
<evidence type="ECO:0000313" key="2">
    <source>
        <dbReference type="EMBL" id="MFC6093925.1"/>
    </source>
</evidence>
<organism evidence="2 3">
    <name type="scientific">Saccharothrix lopnurensis</name>
    <dbReference type="NCBI Taxonomy" id="1670621"/>
    <lineage>
        <taxon>Bacteria</taxon>
        <taxon>Bacillati</taxon>
        <taxon>Actinomycetota</taxon>
        <taxon>Actinomycetes</taxon>
        <taxon>Pseudonocardiales</taxon>
        <taxon>Pseudonocardiaceae</taxon>
        <taxon>Saccharothrix</taxon>
    </lineage>
</organism>
<proteinExistence type="predicted"/>
<keyword evidence="3" id="KW-1185">Reference proteome</keyword>
<dbReference type="RefSeq" id="WP_380641587.1">
    <property type="nucleotide sequence ID" value="NZ_JBHSQO010000052.1"/>
</dbReference>
<gene>
    <name evidence="2" type="ORF">ACFP3R_32060</name>
</gene>
<accession>A0ABW1PE85</accession>
<comment type="caution">
    <text evidence="2">The sequence shown here is derived from an EMBL/GenBank/DDBJ whole genome shotgun (WGS) entry which is preliminary data.</text>
</comment>
<dbReference type="InterPro" id="IPR032724">
    <property type="entry name" value="SCP1.201-like"/>
</dbReference>
<dbReference type="EMBL" id="JBHSQO010000052">
    <property type="protein sequence ID" value="MFC6093925.1"/>
    <property type="molecule type" value="Genomic_DNA"/>
</dbReference>
<protein>
    <submittedName>
        <fullName evidence="2">DddA-like double-stranded DNA deaminase toxin</fullName>
    </submittedName>
</protein>
<evidence type="ECO:0000313" key="3">
    <source>
        <dbReference type="Proteomes" id="UP001596220"/>
    </source>
</evidence>
<dbReference type="Pfam" id="PF14428">
    <property type="entry name" value="DddA-like"/>
    <property type="match status" value="1"/>
</dbReference>
<feature type="region of interest" description="Disordered" evidence="1">
    <location>
        <begin position="142"/>
        <end position="167"/>
    </location>
</feature>